<sequence>MKALLNQISDYRFQVALPESYALKFERRSVHLDADRLGVHSIHHMAKKAGIHFCVFSFSDERSRNAFMRRHGGKVFETSEWEQVVVE</sequence>
<dbReference type="EMBL" id="VZPE01000006">
    <property type="protein sequence ID" value="KAB0570533.1"/>
    <property type="molecule type" value="Genomic_DNA"/>
</dbReference>
<reference evidence="1" key="1">
    <citation type="submission" date="2019-09" db="EMBL/GenBank/DDBJ databases">
        <title>Draft genome sequences of 48 bacterial type strains from the CCUG.</title>
        <authorList>
            <person name="Tunovic T."/>
            <person name="Pineiro-Iglesias B."/>
            <person name="Unosson C."/>
            <person name="Inganas E."/>
            <person name="Ohlen M."/>
            <person name="Cardew S."/>
            <person name="Jensie-Markopoulos S."/>
            <person name="Salva-Serra F."/>
            <person name="Jaen-Luchoro D."/>
            <person name="Karlsson R."/>
            <person name="Svensson-Stadler L."/>
            <person name="Chun J."/>
            <person name="Moore E."/>
        </authorList>
    </citation>
    <scope>NUCLEOTIDE SEQUENCE</scope>
    <source>
        <strain evidence="1">CCUG 50899</strain>
    </source>
</reference>
<gene>
    <name evidence="1" type="ORF">F7Q93_14920</name>
</gene>
<protein>
    <submittedName>
        <fullName evidence="1">Uncharacterized protein</fullName>
    </submittedName>
</protein>
<proteinExistence type="predicted"/>
<evidence type="ECO:0000313" key="1">
    <source>
        <dbReference type="EMBL" id="KAB0570533.1"/>
    </source>
</evidence>
<accession>A0A643EXB4</accession>
<name>A0A643EXB4_9HYPH</name>
<dbReference type="AlphaFoldDB" id="A0A643EXB4"/>
<comment type="caution">
    <text evidence="1">The sequence shown here is derived from an EMBL/GenBank/DDBJ whole genome shotgun (WGS) entry which is preliminary data.</text>
</comment>
<organism evidence="1">
    <name type="scientific">Brucella pituitosa</name>
    <dbReference type="NCBI Taxonomy" id="571256"/>
    <lineage>
        <taxon>Bacteria</taxon>
        <taxon>Pseudomonadati</taxon>
        <taxon>Pseudomonadota</taxon>
        <taxon>Alphaproteobacteria</taxon>
        <taxon>Hyphomicrobiales</taxon>
        <taxon>Brucellaceae</taxon>
        <taxon>Brucella/Ochrobactrum group</taxon>
        <taxon>Brucella</taxon>
    </lineage>
</organism>
<dbReference type="RefSeq" id="WP_128093966.1">
    <property type="nucleotide sequence ID" value="NZ_JBHEEN010000006.1"/>
</dbReference>